<evidence type="ECO:0000259" key="5">
    <source>
        <dbReference type="Pfam" id="PF00551"/>
    </source>
</evidence>
<evidence type="ECO:0000256" key="3">
    <source>
        <dbReference type="ARBA" id="ARBA00022679"/>
    </source>
</evidence>
<accession>A0AAP6Y3Q9</accession>
<dbReference type="InterPro" id="IPR036477">
    <property type="entry name" value="Formyl_transf_N_sf"/>
</dbReference>
<keyword evidence="3" id="KW-0808">Transferase</keyword>
<evidence type="ECO:0000313" key="7">
    <source>
        <dbReference type="Proteomes" id="UP000549590"/>
    </source>
</evidence>
<dbReference type="PANTHER" id="PTHR43369">
    <property type="entry name" value="PHOSPHORIBOSYLGLYCINAMIDE FORMYLTRANSFERASE"/>
    <property type="match status" value="1"/>
</dbReference>
<dbReference type="SUPFAM" id="SSF53328">
    <property type="entry name" value="Formyltransferase"/>
    <property type="match status" value="1"/>
</dbReference>
<keyword evidence="4" id="KW-0658">Purine biosynthesis</keyword>
<evidence type="ECO:0000256" key="2">
    <source>
        <dbReference type="ARBA" id="ARBA00012254"/>
    </source>
</evidence>
<dbReference type="Gene3D" id="3.40.50.170">
    <property type="entry name" value="Formyl transferase, N-terminal domain"/>
    <property type="match status" value="1"/>
</dbReference>
<dbReference type="GO" id="GO:0004644">
    <property type="term" value="F:phosphoribosylglycinamide formyltransferase activity"/>
    <property type="evidence" value="ECO:0007669"/>
    <property type="project" value="UniProtKB-EC"/>
</dbReference>
<evidence type="ECO:0000313" key="6">
    <source>
        <dbReference type="EMBL" id="NMP03401.1"/>
    </source>
</evidence>
<organism evidence="6 7">
    <name type="scientific">Pseudoalteromonas arctica</name>
    <dbReference type="NCBI Taxonomy" id="394751"/>
    <lineage>
        <taxon>Bacteria</taxon>
        <taxon>Pseudomonadati</taxon>
        <taxon>Pseudomonadota</taxon>
        <taxon>Gammaproteobacteria</taxon>
        <taxon>Alteromonadales</taxon>
        <taxon>Pseudoalteromonadaceae</taxon>
        <taxon>Pseudoalteromonas</taxon>
    </lineage>
</organism>
<dbReference type="RefSeq" id="WP_169044484.1">
    <property type="nucleotide sequence ID" value="NZ_JABBYB010000006.1"/>
</dbReference>
<dbReference type="PANTHER" id="PTHR43369:SF2">
    <property type="entry name" value="PHOSPHORIBOSYLGLYCINAMIDE FORMYLTRANSFERASE"/>
    <property type="match status" value="1"/>
</dbReference>
<sequence length="263" mass="30104">MSIVFICGSHPRHAYIAKVLAETGYLKHLIIETREEHVPSPPDSLSEELKVLFNHHFRERSRVETFFFGETVWPNVPITKVTKNELDSAQVKEIIAKHATSLLISYGCHKLSTDALSNAPKHKWNCHGGLSPWYKGAITHFWPSYLLEPQMTGMTVHKLAQELDGGEIIHQCVSPLVRGDTLHKLAARAVIELSKELPQLVKLAIEKEEIPSKVNNSSGMLWRSAQWHPHHLEVIYKHFEDKIVDAYLDNKLINKEPELFRQF</sequence>
<dbReference type="EMBL" id="JABBYB010000006">
    <property type="protein sequence ID" value="NMP03401.1"/>
    <property type="molecule type" value="Genomic_DNA"/>
</dbReference>
<reference evidence="6 7" key="1">
    <citation type="submission" date="2020-04" db="EMBL/GenBank/DDBJ databases">
        <title>Genome sequencing and assembly of Pseudoalteromonas arctica.</title>
        <authorList>
            <person name="Cook G.M."/>
        </authorList>
    </citation>
    <scope>NUCLEOTIDE SEQUENCE [LARGE SCALE GENOMIC DNA]</scope>
    <source>
        <strain evidence="6 7">NEC-BIFX-2020_001</strain>
    </source>
</reference>
<dbReference type="GO" id="GO:0006189">
    <property type="term" value="P:'de novo' IMP biosynthetic process"/>
    <property type="evidence" value="ECO:0007669"/>
    <property type="project" value="TreeGrafter"/>
</dbReference>
<proteinExistence type="predicted"/>
<comment type="caution">
    <text evidence="6">The sequence shown here is derived from an EMBL/GenBank/DDBJ whole genome shotgun (WGS) entry which is preliminary data.</text>
</comment>
<evidence type="ECO:0000256" key="4">
    <source>
        <dbReference type="ARBA" id="ARBA00022755"/>
    </source>
</evidence>
<name>A0AAP6Y3Q9_9GAMM</name>
<dbReference type="AlphaFoldDB" id="A0AAP6Y3Q9"/>
<dbReference type="GO" id="GO:0005737">
    <property type="term" value="C:cytoplasm"/>
    <property type="evidence" value="ECO:0007669"/>
    <property type="project" value="TreeGrafter"/>
</dbReference>
<gene>
    <name evidence="6" type="ORF">HHE94_11885</name>
</gene>
<feature type="domain" description="Formyl transferase N-terminal" evidence="5">
    <location>
        <begin position="80"/>
        <end position="190"/>
    </location>
</feature>
<dbReference type="EC" id="2.1.2.2" evidence="2"/>
<comment type="pathway">
    <text evidence="1">Purine metabolism; IMP biosynthesis via de novo pathway; N(2)-formyl-N(1)-(5-phospho-D-ribosyl)glycinamide from N(1)-(5-phospho-D-ribosyl)glycinamide (10-formyl THF route): step 1/1.</text>
</comment>
<dbReference type="Pfam" id="PF00551">
    <property type="entry name" value="Formyl_trans_N"/>
    <property type="match status" value="1"/>
</dbReference>
<evidence type="ECO:0000256" key="1">
    <source>
        <dbReference type="ARBA" id="ARBA00005054"/>
    </source>
</evidence>
<dbReference type="InterPro" id="IPR002376">
    <property type="entry name" value="Formyl_transf_N"/>
</dbReference>
<protein>
    <recommendedName>
        <fullName evidence="2">phosphoribosylglycinamide formyltransferase 1</fullName>
        <ecNumber evidence="2">2.1.2.2</ecNumber>
    </recommendedName>
</protein>
<dbReference type="Proteomes" id="UP000549590">
    <property type="component" value="Unassembled WGS sequence"/>
</dbReference>